<evidence type="ECO:0000256" key="2">
    <source>
        <dbReference type="ARBA" id="ARBA00022475"/>
    </source>
</evidence>
<feature type="domain" description="ABC3 transporter permease C-terminal" evidence="8">
    <location>
        <begin position="270"/>
        <end position="393"/>
    </location>
</feature>
<dbReference type="AlphaFoldDB" id="A0A2M6K9E3"/>
<accession>A0A2M6K9E3</accession>
<dbReference type="InterPro" id="IPR003838">
    <property type="entry name" value="ABC3_permease_C"/>
</dbReference>
<feature type="domain" description="MacB-like periplasmic core" evidence="9">
    <location>
        <begin position="21"/>
        <end position="241"/>
    </location>
</feature>
<evidence type="ECO:0000256" key="3">
    <source>
        <dbReference type="ARBA" id="ARBA00022692"/>
    </source>
</evidence>
<feature type="transmembrane region" description="Helical" evidence="7">
    <location>
        <begin position="320"/>
        <end position="345"/>
    </location>
</feature>
<reference evidence="10 11" key="1">
    <citation type="submission" date="2017-09" db="EMBL/GenBank/DDBJ databases">
        <title>Depth-based differentiation of microbial function through sediment-hosted aquifers and enrichment of novel symbionts in the deep terrestrial subsurface.</title>
        <authorList>
            <person name="Probst A.J."/>
            <person name="Ladd B."/>
            <person name="Jarett J.K."/>
            <person name="Geller-Mcgrath D.E."/>
            <person name="Sieber C.M."/>
            <person name="Emerson J.B."/>
            <person name="Anantharaman K."/>
            <person name="Thomas B.C."/>
            <person name="Malmstrom R."/>
            <person name="Stieglmeier M."/>
            <person name="Klingl A."/>
            <person name="Woyke T."/>
            <person name="Ryan C.M."/>
            <person name="Banfield J.F."/>
        </authorList>
    </citation>
    <scope>NUCLEOTIDE SEQUENCE [LARGE SCALE GENOMIC DNA]</scope>
    <source>
        <strain evidence="10">CG11_big_fil_rev_8_21_14_0_20_39_10</strain>
    </source>
</reference>
<dbReference type="GO" id="GO:0022857">
    <property type="term" value="F:transmembrane transporter activity"/>
    <property type="evidence" value="ECO:0007669"/>
    <property type="project" value="TreeGrafter"/>
</dbReference>
<dbReference type="GO" id="GO:0005886">
    <property type="term" value="C:plasma membrane"/>
    <property type="evidence" value="ECO:0007669"/>
    <property type="project" value="UniProtKB-SubCell"/>
</dbReference>
<dbReference type="InterPro" id="IPR025857">
    <property type="entry name" value="MacB_PCD"/>
</dbReference>
<evidence type="ECO:0000256" key="4">
    <source>
        <dbReference type="ARBA" id="ARBA00022989"/>
    </source>
</evidence>
<dbReference type="EMBL" id="PCWW01000034">
    <property type="protein sequence ID" value="PIR13473.1"/>
    <property type="molecule type" value="Genomic_DNA"/>
</dbReference>
<feature type="transmembrane region" description="Helical" evidence="7">
    <location>
        <begin position="263"/>
        <end position="284"/>
    </location>
</feature>
<protein>
    <recommendedName>
        <fullName evidence="12">ABC transporter permease</fullName>
    </recommendedName>
</protein>
<comment type="similarity">
    <text evidence="6">Belongs to the ABC-4 integral membrane protein family.</text>
</comment>
<dbReference type="InterPro" id="IPR050250">
    <property type="entry name" value="Macrolide_Exporter_MacB"/>
</dbReference>
<proteinExistence type="inferred from homology"/>
<evidence type="ECO:0000259" key="9">
    <source>
        <dbReference type="Pfam" id="PF12704"/>
    </source>
</evidence>
<dbReference type="Pfam" id="PF12704">
    <property type="entry name" value="MacB_PCD"/>
    <property type="match status" value="1"/>
</dbReference>
<sequence length="401" mass="43473">MLIQDIFRLSTRMFKANRSRTVLTVLGISVGIGTILFLVSLGYGLQRLILSQITTSEALLSLDVSTVDENMALNNDSVAEIKRIPGIDKASPVISMPVQMEIGDISSELIANFAEPVFFSLEGMTTVEGRLFSDSDEAGDGIIISSAALQLFGLDAANFQEKTAKFNLIVSEKGESEEDVFKNIIKLEPEFKIIGIINDDNFSYVYMPISASQGLGIDNYSRLKIKVAKEDNLNEVRNAIIEKGYMVSALSDVIDQANQIFKIIQIILGLFGVVALIVSAIGMFNTMTISLLERTQEIGIMKALGATGVDVWNMFLAESVIIGFLGGLGGIIIGVVGGELFNYGINLLAGAFGGVKIDLFYTPVWFALLIILFSVVVGLMTGIYPASRAAKTNCLEAIRYK</sequence>
<evidence type="ECO:0000256" key="5">
    <source>
        <dbReference type="ARBA" id="ARBA00023136"/>
    </source>
</evidence>
<evidence type="ECO:0000313" key="10">
    <source>
        <dbReference type="EMBL" id="PIR13473.1"/>
    </source>
</evidence>
<comment type="caution">
    <text evidence="10">The sequence shown here is derived from an EMBL/GenBank/DDBJ whole genome shotgun (WGS) entry which is preliminary data.</text>
</comment>
<evidence type="ECO:0000313" key="11">
    <source>
        <dbReference type="Proteomes" id="UP000230869"/>
    </source>
</evidence>
<name>A0A2M6K9E3_9BACT</name>
<dbReference type="PANTHER" id="PTHR30572">
    <property type="entry name" value="MEMBRANE COMPONENT OF TRANSPORTER-RELATED"/>
    <property type="match status" value="1"/>
</dbReference>
<dbReference type="Proteomes" id="UP000230869">
    <property type="component" value="Unassembled WGS sequence"/>
</dbReference>
<organism evidence="10 11">
    <name type="scientific">Candidatus Falkowbacteria bacterium CG11_big_fil_rev_8_21_14_0_20_39_10</name>
    <dbReference type="NCBI Taxonomy" id="1974570"/>
    <lineage>
        <taxon>Bacteria</taxon>
        <taxon>Candidatus Falkowiibacteriota</taxon>
    </lineage>
</organism>
<keyword evidence="4 7" id="KW-1133">Transmembrane helix</keyword>
<keyword evidence="3 7" id="KW-0812">Transmembrane</keyword>
<feature type="transmembrane region" description="Helical" evidence="7">
    <location>
        <begin position="365"/>
        <end position="384"/>
    </location>
</feature>
<evidence type="ECO:0000256" key="7">
    <source>
        <dbReference type="SAM" id="Phobius"/>
    </source>
</evidence>
<keyword evidence="2" id="KW-1003">Cell membrane</keyword>
<evidence type="ECO:0000256" key="6">
    <source>
        <dbReference type="ARBA" id="ARBA00038076"/>
    </source>
</evidence>
<dbReference type="Pfam" id="PF02687">
    <property type="entry name" value="FtsX"/>
    <property type="match status" value="1"/>
</dbReference>
<comment type="subcellular location">
    <subcellularLocation>
        <location evidence="1">Cell membrane</location>
        <topology evidence="1">Multi-pass membrane protein</topology>
    </subcellularLocation>
</comment>
<keyword evidence="5 7" id="KW-0472">Membrane</keyword>
<evidence type="ECO:0000259" key="8">
    <source>
        <dbReference type="Pfam" id="PF02687"/>
    </source>
</evidence>
<feature type="transmembrane region" description="Helical" evidence="7">
    <location>
        <begin position="21"/>
        <end position="45"/>
    </location>
</feature>
<evidence type="ECO:0000256" key="1">
    <source>
        <dbReference type="ARBA" id="ARBA00004651"/>
    </source>
</evidence>
<dbReference type="PANTHER" id="PTHR30572:SF4">
    <property type="entry name" value="ABC TRANSPORTER PERMEASE YTRF"/>
    <property type="match status" value="1"/>
</dbReference>
<gene>
    <name evidence="10" type="ORF">COV49_02065</name>
</gene>
<evidence type="ECO:0008006" key="12">
    <source>
        <dbReference type="Google" id="ProtNLM"/>
    </source>
</evidence>